<accession>A0A974HJG3</accession>
<reference evidence="2" key="1">
    <citation type="journal article" date="2016" name="Nature">
        <title>Genome evolution in the allotetraploid frog Xenopus laevis.</title>
        <authorList>
            <person name="Session A.M."/>
            <person name="Uno Y."/>
            <person name="Kwon T."/>
            <person name="Chapman J.A."/>
            <person name="Toyoda A."/>
            <person name="Takahashi S."/>
            <person name="Fukui A."/>
            <person name="Hikosaka A."/>
            <person name="Suzuki A."/>
            <person name="Kondo M."/>
            <person name="van Heeringen S.J."/>
            <person name="Quigley I."/>
            <person name="Heinz S."/>
            <person name="Ogino H."/>
            <person name="Ochi H."/>
            <person name="Hellsten U."/>
            <person name="Lyons J.B."/>
            <person name="Simakov O."/>
            <person name="Putnam N."/>
            <person name="Stites J."/>
            <person name="Kuroki Y."/>
            <person name="Tanaka T."/>
            <person name="Michiue T."/>
            <person name="Watanabe M."/>
            <person name="Bogdanovic O."/>
            <person name="Lister R."/>
            <person name="Georgiou G."/>
            <person name="Paranjpe S.S."/>
            <person name="van Kruijsbergen I."/>
            <person name="Shu S."/>
            <person name="Carlson J."/>
            <person name="Kinoshita T."/>
            <person name="Ohta Y."/>
            <person name="Mawaribuchi S."/>
            <person name="Jenkins J."/>
            <person name="Grimwood J."/>
            <person name="Schmutz J."/>
            <person name="Mitros T."/>
            <person name="Mozaffari S.V."/>
            <person name="Suzuki Y."/>
            <person name="Haramoto Y."/>
            <person name="Yamamoto T.S."/>
            <person name="Takagi C."/>
            <person name="Heald R."/>
            <person name="Miller K."/>
            <person name="Haudenschild C."/>
            <person name="Kitzman J."/>
            <person name="Nakayama T."/>
            <person name="Izutsu Y."/>
            <person name="Robert J."/>
            <person name="Fortriede J."/>
            <person name="Burns K."/>
            <person name="Lotay V."/>
            <person name="Karimi K."/>
            <person name="Yasuoka Y."/>
            <person name="Dichmann D.S."/>
            <person name="Flajnik M.F."/>
            <person name="Houston D.W."/>
            <person name="Shendure J."/>
            <person name="DuPasquier L."/>
            <person name="Vize P.D."/>
            <person name="Zorn A.M."/>
            <person name="Ito M."/>
            <person name="Marcotte E.M."/>
            <person name="Wallingford J.B."/>
            <person name="Ito Y."/>
            <person name="Asashima M."/>
            <person name="Ueno N."/>
            <person name="Matsuda Y."/>
            <person name="Veenstra G.J."/>
            <person name="Fujiyama A."/>
            <person name="Harland R.M."/>
            <person name="Taira M."/>
            <person name="Rokhsar D.S."/>
        </authorList>
    </citation>
    <scope>NUCLEOTIDE SEQUENCE [LARGE SCALE GENOMIC DNA]</scope>
    <source>
        <strain evidence="2">J</strain>
    </source>
</reference>
<gene>
    <name evidence="1" type="ORF">XELAEV_18026891mg</name>
</gene>
<proteinExistence type="predicted"/>
<evidence type="ECO:0000313" key="2">
    <source>
        <dbReference type="Proteomes" id="UP000694892"/>
    </source>
</evidence>
<dbReference type="EMBL" id="CM004474">
    <property type="protein sequence ID" value="OCT80088.1"/>
    <property type="molecule type" value="Genomic_DNA"/>
</dbReference>
<protein>
    <submittedName>
        <fullName evidence="1">Uncharacterized protein</fullName>
    </submittedName>
</protein>
<evidence type="ECO:0000313" key="1">
    <source>
        <dbReference type="EMBL" id="OCT80088.1"/>
    </source>
</evidence>
<dbReference type="AlphaFoldDB" id="A0A974HJG3"/>
<organism evidence="1 2">
    <name type="scientific">Xenopus laevis</name>
    <name type="common">African clawed frog</name>
    <dbReference type="NCBI Taxonomy" id="8355"/>
    <lineage>
        <taxon>Eukaryota</taxon>
        <taxon>Metazoa</taxon>
        <taxon>Chordata</taxon>
        <taxon>Craniata</taxon>
        <taxon>Vertebrata</taxon>
        <taxon>Euteleostomi</taxon>
        <taxon>Amphibia</taxon>
        <taxon>Batrachia</taxon>
        <taxon>Anura</taxon>
        <taxon>Pipoidea</taxon>
        <taxon>Pipidae</taxon>
        <taxon>Xenopodinae</taxon>
        <taxon>Xenopus</taxon>
        <taxon>Xenopus</taxon>
    </lineage>
</organism>
<sequence length="69" mass="7343">MAVYCCLSTLNPSSSRCAASFDSWMTVVSDPSSAPTSLPPLTCATWWALLRAWSPPPLHGLEPPGVVPQ</sequence>
<name>A0A974HJG3_XENLA</name>
<dbReference type="Proteomes" id="UP000694892">
    <property type="component" value="Chromosome 5L"/>
</dbReference>